<dbReference type="InterPro" id="IPR016024">
    <property type="entry name" value="ARM-type_fold"/>
</dbReference>
<dbReference type="PROSITE" id="PS50303">
    <property type="entry name" value="PUM_HD"/>
    <property type="match status" value="1"/>
</dbReference>
<feature type="repeat" description="Pumilio" evidence="2">
    <location>
        <begin position="34"/>
        <end position="70"/>
    </location>
</feature>
<keyword evidence="1" id="KW-0677">Repeat</keyword>
<dbReference type="InterPro" id="IPR011989">
    <property type="entry name" value="ARM-like"/>
</dbReference>
<dbReference type="Pfam" id="PF00806">
    <property type="entry name" value="PUF"/>
    <property type="match status" value="3"/>
</dbReference>
<proteinExistence type="predicted"/>
<gene>
    <name evidence="4" type="ORF">KIPB_009637</name>
</gene>
<sequence>MSVRDCLRHARVVTGSGFTRCASNYVAEVRSLADVLGPHIVPIVTDLNGNHCIQGCLEAFPQDRCDFIFSAVAKQCVRVATHQHGCCVYQRCLDAASDAQRHPMIVAVQESAGVLVEDKYGNYVVQYVMKLGTTDSAASDRMIERIMPLMVPLSRQ</sequence>
<dbReference type="InterPro" id="IPR001313">
    <property type="entry name" value="Pumilio_RNA-bd_rpt"/>
</dbReference>
<feature type="repeat" description="Pumilio" evidence="2">
    <location>
        <begin position="71"/>
        <end position="106"/>
    </location>
</feature>
<feature type="domain" description="PUM-HD" evidence="3">
    <location>
        <begin position="1"/>
        <end position="156"/>
    </location>
</feature>
<protein>
    <recommendedName>
        <fullName evidence="3">PUM-HD domain-containing protein</fullName>
    </recommendedName>
</protein>
<name>A0A9K3D2N2_9EUKA</name>
<dbReference type="EMBL" id="BDIP01003335">
    <property type="protein sequence ID" value="GIQ87571.1"/>
    <property type="molecule type" value="Genomic_DNA"/>
</dbReference>
<dbReference type="OrthoDB" id="668540at2759"/>
<comment type="caution">
    <text evidence="4">The sequence shown here is derived from an EMBL/GenBank/DDBJ whole genome shotgun (WGS) entry which is preliminary data.</text>
</comment>
<evidence type="ECO:0000256" key="1">
    <source>
        <dbReference type="ARBA" id="ARBA00022737"/>
    </source>
</evidence>
<dbReference type="GO" id="GO:0003729">
    <property type="term" value="F:mRNA binding"/>
    <property type="evidence" value="ECO:0007669"/>
    <property type="project" value="TreeGrafter"/>
</dbReference>
<accession>A0A9K3D2N2</accession>
<feature type="non-terminal residue" evidence="4">
    <location>
        <position position="1"/>
    </location>
</feature>
<evidence type="ECO:0000256" key="2">
    <source>
        <dbReference type="PROSITE-ProRule" id="PRU00317"/>
    </source>
</evidence>
<evidence type="ECO:0000313" key="4">
    <source>
        <dbReference type="EMBL" id="GIQ87571.1"/>
    </source>
</evidence>
<reference evidence="4 5" key="1">
    <citation type="journal article" date="2018" name="PLoS ONE">
        <title>The draft genome of Kipferlia bialata reveals reductive genome evolution in fornicate parasites.</title>
        <authorList>
            <person name="Tanifuji G."/>
            <person name="Takabayashi S."/>
            <person name="Kume K."/>
            <person name="Takagi M."/>
            <person name="Nakayama T."/>
            <person name="Kamikawa R."/>
            <person name="Inagaki Y."/>
            <person name="Hashimoto T."/>
        </authorList>
    </citation>
    <scope>NUCLEOTIDE SEQUENCE [LARGE SCALE GENOMIC DNA]</scope>
    <source>
        <strain evidence="4">NY0173</strain>
    </source>
</reference>
<dbReference type="PANTHER" id="PTHR12537:SF13">
    <property type="entry name" value="PUMILIO HOMOLOGY DOMAIN FAMILY MEMBER 4"/>
    <property type="match status" value="1"/>
</dbReference>
<evidence type="ECO:0000259" key="3">
    <source>
        <dbReference type="PROSITE" id="PS50303"/>
    </source>
</evidence>
<dbReference type="InterPro" id="IPR033133">
    <property type="entry name" value="PUM-HD"/>
</dbReference>
<dbReference type="SMART" id="SM00025">
    <property type="entry name" value="Pumilio"/>
    <property type="match status" value="3"/>
</dbReference>
<keyword evidence="5" id="KW-1185">Reference proteome</keyword>
<dbReference type="PROSITE" id="PS50302">
    <property type="entry name" value="PUM"/>
    <property type="match status" value="3"/>
</dbReference>
<dbReference type="PANTHER" id="PTHR12537">
    <property type="entry name" value="RNA BINDING PROTEIN PUMILIO-RELATED"/>
    <property type="match status" value="1"/>
</dbReference>
<dbReference type="GO" id="GO:0010608">
    <property type="term" value="P:post-transcriptional regulation of gene expression"/>
    <property type="evidence" value="ECO:0007669"/>
    <property type="project" value="TreeGrafter"/>
</dbReference>
<evidence type="ECO:0000313" key="5">
    <source>
        <dbReference type="Proteomes" id="UP000265618"/>
    </source>
</evidence>
<dbReference type="Gene3D" id="1.25.10.10">
    <property type="entry name" value="Leucine-rich Repeat Variant"/>
    <property type="match status" value="1"/>
</dbReference>
<feature type="repeat" description="Pumilio" evidence="2">
    <location>
        <begin position="107"/>
        <end position="144"/>
    </location>
</feature>
<organism evidence="4 5">
    <name type="scientific">Kipferlia bialata</name>
    <dbReference type="NCBI Taxonomy" id="797122"/>
    <lineage>
        <taxon>Eukaryota</taxon>
        <taxon>Metamonada</taxon>
        <taxon>Carpediemonas-like organisms</taxon>
        <taxon>Kipferlia</taxon>
    </lineage>
</organism>
<dbReference type="AlphaFoldDB" id="A0A9K3D2N2"/>
<dbReference type="GO" id="GO:0005737">
    <property type="term" value="C:cytoplasm"/>
    <property type="evidence" value="ECO:0007669"/>
    <property type="project" value="TreeGrafter"/>
</dbReference>
<dbReference type="Proteomes" id="UP000265618">
    <property type="component" value="Unassembled WGS sequence"/>
</dbReference>
<dbReference type="SUPFAM" id="SSF48371">
    <property type="entry name" value="ARM repeat"/>
    <property type="match status" value="1"/>
</dbReference>